<keyword evidence="2" id="KW-1185">Reference proteome</keyword>
<reference evidence="2" key="1">
    <citation type="journal article" date="2012" name="Science">
        <title>The Paleozoic origin of enzymatic lignin decomposition reconstructed from 31 fungal genomes.</title>
        <authorList>
            <person name="Floudas D."/>
            <person name="Binder M."/>
            <person name="Riley R."/>
            <person name="Barry K."/>
            <person name="Blanchette R.A."/>
            <person name="Henrissat B."/>
            <person name="Martinez A.T."/>
            <person name="Otillar R."/>
            <person name="Spatafora J.W."/>
            <person name="Yadav J.S."/>
            <person name="Aerts A."/>
            <person name="Benoit I."/>
            <person name="Boyd A."/>
            <person name="Carlson A."/>
            <person name="Copeland A."/>
            <person name="Coutinho P.M."/>
            <person name="de Vries R.P."/>
            <person name="Ferreira P."/>
            <person name="Findley K."/>
            <person name="Foster B."/>
            <person name="Gaskell J."/>
            <person name="Glotzer D."/>
            <person name="Gorecki P."/>
            <person name="Heitman J."/>
            <person name="Hesse C."/>
            <person name="Hori C."/>
            <person name="Igarashi K."/>
            <person name="Jurgens J.A."/>
            <person name="Kallen N."/>
            <person name="Kersten P."/>
            <person name="Kohler A."/>
            <person name="Kuees U."/>
            <person name="Kumar T.K.A."/>
            <person name="Kuo A."/>
            <person name="LaButti K."/>
            <person name="Larrondo L.F."/>
            <person name="Lindquist E."/>
            <person name="Ling A."/>
            <person name="Lombard V."/>
            <person name="Lucas S."/>
            <person name="Lundell T."/>
            <person name="Martin R."/>
            <person name="McLaughlin D.J."/>
            <person name="Morgenstern I."/>
            <person name="Morin E."/>
            <person name="Murat C."/>
            <person name="Nagy L.G."/>
            <person name="Nolan M."/>
            <person name="Ohm R.A."/>
            <person name="Patyshakuliyeva A."/>
            <person name="Rokas A."/>
            <person name="Ruiz-Duenas F.J."/>
            <person name="Sabat G."/>
            <person name="Salamov A."/>
            <person name="Samejima M."/>
            <person name="Schmutz J."/>
            <person name="Slot J.C."/>
            <person name="St John F."/>
            <person name="Stenlid J."/>
            <person name="Sun H."/>
            <person name="Sun S."/>
            <person name="Syed K."/>
            <person name="Tsang A."/>
            <person name="Wiebenga A."/>
            <person name="Young D."/>
            <person name="Pisabarro A."/>
            <person name="Eastwood D.C."/>
            <person name="Martin F."/>
            <person name="Cullen D."/>
            <person name="Grigoriev I.V."/>
            <person name="Hibbett D.S."/>
        </authorList>
    </citation>
    <scope>NUCLEOTIDE SEQUENCE [LARGE SCALE GENOMIC DNA]</scope>
    <source>
        <strain evidence="2">RWD-64-598 SS2</strain>
    </source>
</reference>
<dbReference type="GeneID" id="19203067"/>
<accession>A0A5M3MSZ3</accession>
<evidence type="ECO:0000313" key="2">
    <source>
        <dbReference type="Proteomes" id="UP000053558"/>
    </source>
</evidence>
<organism evidence="1 2">
    <name type="scientific">Coniophora puteana (strain RWD-64-598)</name>
    <name type="common">Brown rot fungus</name>
    <dbReference type="NCBI Taxonomy" id="741705"/>
    <lineage>
        <taxon>Eukaryota</taxon>
        <taxon>Fungi</taxon>
        <taxon>Dikarya</taxon>
        <taxon>Basidiomycota</taxon>
        <taxon>Agaricomycotina</taxon>
        <taxon>Agaricomycetes</taxon>
        <taxon>Agaricomycetidae</taxon>
        <taxon>Boletales</taxon>
        <taxon>Coniophorineae</taxon>
        <taxon>Coniophoraceae</taxon>
        <taxon>Coniophora</taxon>
    </lineage>
</organism>
<proteinExistence type="predicted"/>
<dbReference type="RefSeq" id="XP_007767735.1">
    <property type="nucleotide sequence ID" value="XM_007769545.1"/>
</dbReference>
<dbReference type="KEGG" id="cput:CONPUDRAFT_152769"/>
<dbReference type="EMBL" id="JH711577">
    <property type="protein sequence ID" value="EIW81864.1"/>
    <property type="molecule type" value="Genomic_DNA"/>
</dbReference>
<dbReference type="AlphaFoldDB" id="A0A5M3MSZ3"/>
<dbReference type="Proteomes" id="UP000053558">
    <property type="component" value="Unassembled WGS sequence"/>
</dbReference>
<dbReference type="OrthoDB" id="2269034at2759"/>
<sequence length="485" mass="53328">MSEPQNAKLPPAALVRLFEIHLVLVHTEHSDLQTTPPERDVWPLLHVCREWRRVALATPHLWGHVSLAWSPMLISIAITCSNKEEDKAILTLHCTEQHIPSADDAKIVALSGGLSRVKGMFLVRRDISQDNALQRTLSLLGSSLKTLIVVSLEPNPLQLPTLASLRRLHVKGCGIRFIDPTLCPLTHLIIAGGFGSTPVLTLRDIHRMHAALTVIELAGSIAMSNSNEPHHSLEQIHMSCSNPCLQRISIESDLLTSQTLFKLIDAPPTTQLHTRCSSLSLSEGLLEMDNPILFLSLVDIIAEQRWMPAPLVTSVSELSLRQYRTTRGYGLVVSWGPPAPSSTDQKPNLRFSVDMSSFVSESSIYDTLSALVHVLPYDDFPVVHVSGFDSPSSNLQRRLWGLFSSDSKMTQLSVSGCHSRGLLNAFKQGLPRAPSQQQSRSPLRLRVSNLFSRSSTSTPHEPASPCSPDGTFAPLLTHLLVDGSM</sequence>
<gene>
    <name evidence="1" type="ORF">CONPUDRAFT_152769</name>
</gene>
<protein>
    <submittedName>
        <fullName evidence="1">Uncharacterized protein</fullName>
    </submittedName>
</protein>
<comment type="caution">
    <text evidence="1">The sequence shown here is derived from an EMBL/GenBank/DDBJ whole genome shotgun (WGS) entry which is preliminary data.</text>
</comment>
<name>A0A5M3MSZ3_CONPW</name>
<evidence type="ECO:0000313" key="1">
    <source>
        <dbReference type="EMBL" id="EIW81864.1"/>
    </source>
</evidence>